<name>A0A286IA49_9HYPH</name>
<keyword evidence="3" id="KW-0067">ATP-binding</keyword>
<dbReference type="InterPro" id="IPR038726">
    <property type="entry name" value="PDDEXK_AddAB-type"/>
</dbReference>
<dbReference type="OrthoDB" id="9780606at2"/>
<dbReference type="InterPro" id="IPR011604">
    <property type="entry name" value="PDDEXK-like_dom_sf"/>
</dbReference>
<dbReference type="GO" id="GO:0004386">
    <property type="term" value="F:helicase activity"/>
    <property type="evidence" value="ECO:0007669"/>
    <property type="project" value="UniProtKB-KW"/>
</dbReference>
<evidence type="ECO:0000313" key="4">
    <source>
        <dbReference type="Proteomes" id="UP000219465"/>
    </source>
</evidence>
<dbReference type="AlphaFoldDB" id="A0A286IA49"/>
<accession>A0A286IA49</accession>
<feature type="region of interest" description="Disordered" evidence="1">
    <location>
        <begin position="762"/>
        <end position="788"/>
    </location>
</feature>
<dbReference type="NCBIfam" id="TIGR02786">
    <property type="entry name" value="addB_alphas"/>
    <property type="match status" value="1"/>
</dbReference>
<keyword evidence="3" id="KW-0378">Hydrolase</keyword>
<dbReference type="Proteomes" id="UP000219465">
    <property type="component" value="Unassembled WGS sequence"/>
</dbReference>
<dbReference type="SUPFAM" id="SSF52540">
    <property type="entry name" value="P-loop containing nucleoside triphosphate hydrolases"/>
    <property type="match status" value="1"/>
</dbReference>
<organism evidence="3 4">
    <name type="scientific">Hoeflea halophila</name>
    <dbReference type="NCBI Taxonomy" id="714899"/>
    <lineage>
        <taxon>Bacteria</taxon>
        <taxon>Pseudomonadati</taxon>
        <taxon>Pseudomonadota</taxon>
        <taxon>Alphaproteobacteria</taxon>
        <taxon>Hyphomicrobiales</taxon>
        <taxon>Rhizobiaceae</taxon>
        <taxon>Hoeflea</taxon>
    </lineage>
</organism>
<feature type="compositionally biased region" description="Pro residues" evidence="1">
    <location>
        <begin position="769"/>
        <end position="781"/>
    </location>
</feature>
<evidence type="ECO:0000259" key="2">
    <source>
        <dbReference type="Pfam" id="PF12705"/>
    </source>
</evidence>
<dbReference type="Gene3D" id="3.90.320.10">
    <property type="match status" value="1"/>
</dbReference>
<dbReference type="EMBL" id="OCPC01000002">
    <property type="protein sequence ID" value="SOE16995.1"/>
    <property type="molecule type" value="Genomic_DNA"/>
</dbReference>
<keyword evidence="3" id="KW-0347">Helicase</keyword>
<keyword evidence="4" id="KW-1185">Reference proteome</keyword>
<evidence type="ECO:0000313" key="3">
    <source>
        <dbReference type="EMBL" id="SOE16995.1"/>
    </source>
</evidence>
<feature type="domain" description="PD-(D/E)XK endonuclease-like" evidence="2">
    <location>
        <begin position="787"/>
        <end position="1026"/>
    </location>
</feature>
<reference evidence="4" key="1">
    <citation type="submission" date="2017-08" db="EMBL/GenBank/DDBJ databases">
        <authorList>
            <person name="Varghese N."/>
            <person name="Submissions S."/>
        </authorList>
    </citation>
    <scope>NUCLEOTIDE SEQUENCE [LARGE SCALE GENOMIC DNA]</scope>
    <source>
        <strain evidence="4">KCTC 23107</strain>
    </source>
</reference>
<dbReference type="Pfam" id="PF12705">
    <property type="entry name" value="PDDEXK_1"/>
    <property type="match status" value="1"/>
</dbReference>
<gene>
    <name evidence="3" type="ORF">SAMN05877838_1882</name>
</gene>
<protein>
    <submittedName>
        <fullName evidence="3">DNA helicase/exodeoxyribonuclease V subunit B</fullName>
    </submittedName>
</protein>
<dbReference type="InterPro" id="IPR014153">
    <property type="entry name" value="Ds_break_AddB"/>
</dbReference>
<sequence length="1068" mass="114701">MTPASPRIVTIPPGVDFLATLAGRIIDGGLVPGLTYSPENPLSLAGATVFVPTRRAARVLRSELTDLIGKGSAILPSIRPLGETDDDAGYFDSADPETLALDPPIPQTAATLRLADLVLAWKQALPQAVKDHLGGVPLVAPANPADAIWLGRALSDLIQAVETEECDFARLDAVADADLQQWWQLTAEFLKIAREFWPSLLAEIHRSSPARHHNAMLDVFTRSLAASPACRPVIVAGSTGTRPSTARLIATVAKLPHGAVVLPGLDHAMQPRHWQGLAEAAMTRQSPDGRNLIDVAIRSHPQYGLLKLLESCDLRVDQLSEIPEIGSLGPELAVRRTLVSQALLPAIATEAWGEAGFLPDAAVVKPGFESVSLIEAANEREEAAALAAAMRRALEPRPGLAEPTAALVTPDRNLARRVITELARYGIEANDSGGTPLTSSLQGGLARLAVHVAFAPGDPVAIAALIKHPLARFGLSQSEARARAGYVERIALRGGSGSADIEELEALVIRREPMRHDRHAGGWLSRISDEQAEQARDFASRAADALSPLTSVLVERDGTGVTKEIPVGRLAALTADALERICIDDTGTLEALWGDEAGADLAAVLLETRDSGAMLSMTGYEWLGALDGLISGRTVKPRVGGHPRASIWGALEARLQHVDTLLMGALNEGVWPQAGQEDPFLSRAMKAAVGLEPPERRIGQAAHDFQMAMGAPEVVLSRSFRSGKAPTVASRWLQRLLAVIGPEPAAMLRTRGQALLAHTRRLDQGPSAPTSPRPEPHPPAHLQPGSYSFSEVGRLRRDPYAIYARRILGLDPLEPFLADPGPRERGTLYHEILEEFVAGHDPAARTLDTLRDIATRRFEAAGLPDATALVWRLRFDKAAGAIADWEREHASGLAQSLVETRASLELPLGGLKLTGMADRLDLRQDGTVWIIDYKTGGTPSRKEARILLDPQLALEAYALLNGGFSGLGRMPVSSLLYLRLTGREPFAERIDTDPDKPGRDEFLAPQDLADKAAEEFSRLVALLRSGKRGFLSRAIPRSARDFGGEYDHLARVAEWQTAVDAEGGDGDD</sequence>
<dbReference type="InterPro" id="IPR027417">
    <property type="entry name" value="P-loop_NTPase"/>
</dbReference>
<evidence type="ECO:0000256" key="1">
    <source>
        <dbReference type="SAM" id="MobiDB-lite"/>
    </source>
</evidence>
<keyword evidence="3" id="KW-0547">Nucleotide-binding</keyword>
<proteinExistence type="predicted"/>
<dbReference type="RefSeq" id="WP_097107183.1">
    <property type="nucleotide sequence ID" value="NZ_OCPC01000002.1"/>
</dbReference>